<evidence type="ECO:0000256" key="4">
    <source>
        <dbReference type="PROSITE-ProRule" id="PRU00042"/>
    </source>
</evidence>
<dbReference type="PANTHER" id="PTHR11850">
    <property type="entry name" value="HOMEOBOX PROTEIN TRANSCRIPTION FACTORS"/>
    <property type="match status" value="1"/>
</dbReference>
<evidence type="ECO:0000259" key="8">
    <source>
        <dbReference type="PROSITE" id="PS50157"/>
    </source>
</evidence>
<feature type="domain" description="Homeobox" evidence="7">
    <location>
        <begin position="159"/>
        <end position="222"/>
    </location>
</feature>
<proteinExistence type="predicted"/>
<dbReference type="RefSeq" id="XP_031056682.1">
    <property type="nucleotide sequence ID" value="XM_031213724.1"/>
</dbReference>
<dbReference type="InterPro" id="IPR001356">
    <property type="entry name" value="HD"/>
</dbReference>
<feature type="region of interest" description="Disordered" evidence="6">
    <location>
        <begin position="719"/>
        <end position="739"/>
    </location>
</feature>
<dbReference type="PROSITE" id="PS50157">
    <property type="entry name" value="ZINC_FINGER_C2H2_2"/>
    <property type="match status" value="1"/>
</dbReference>
<dbReference type="GO" id="GO:0003677">
    <property type="term" value="F:DNA binding"/>
    <property type="evidence" value="ECO:0007669"/>
    <property type="project" value="UniProtKB-UniRule"/>
</dbReference>
<dbReference type="InterPro" id="IPR013087">
    <property type="entry name" value="Znf_C2H2_type"/>
</dbReference>
<dbReference type="InterPro" id="IPR008422">
    <property type="entry name" value="KN_HD"/>
</dbReference>
<dbReference type="GO" id="GO:0005634">
    <property type="term" value="C:nucleus"/>
    <property type="evidence" value="ECO:0007669"/>
    <property type="project" value="UniProtKB-SubCell"/>
</dbReference>
<keyword evidence="1 5" id="KW-0238">DNA-binding</keyword>
<evidence type="ECO:0000256" key="2">
    <source>
        <dbReference type="ARBA" id="ARBA00023155"/>
    </source>
</evidence>
<reference evidence="9" key="1">
    <citation type="submission" date="2011-11" db="EMBL/GenBank/DDBJ databases">
        <title>The Genome Sequence of Fusarium oxysporum II5.</title>
        <authorList>
            <consortium name="The Broad Institute Genome Sequencing Platform"/>
            <person name="Ma L.-J."/>
            <person name="Gale L.R."/>
            <person name="Schwartz D.C."/>
            <person name="Zhou S."/>
            <person name="Corby-Kistler H."/>
            <person name="Young S.K."/>
            <person name="Zeng Q."/>
            <person name="Gargeya S."/>
            <person name="Fitzgerald M."/>
            <person name="Haas B."/>
            <person name="Abouelleil A."/>
            <person name="Alvarado L."/>
            <person name="Arachchi H.M."/>
            <person name="Berlin A."/>
            <person name="Brown A."/>
            <person name="Chapman S.B."/>
            <person name="Chen Z."/>
            <person name="Dunbar C."/>
            <person name="Freedman E."/>
            <person name="Gearin G."/>
            <person name="Goldberg J."/>
            <person name="Griggs A."/>
            <person name="Gujja S."/>
            <person name="Heiman D."/>
            <person name="Howarth C."/>
            <person name="Larson L."/>
            <person name="Lui A."/>
            <person name="MacDonald P.J.P."/>
            <person name="Montmayeur A."/>
            <person name="Murphy C."/>
            <person name="Neiman D."/>
            <person name="Pearson M."/>
            <person name="Priest M."/>
            <person name="Roberts A."/>
            <person name="Saif S."/>
            <person name="Shea T."/>
            <person name="Shenoy N."/>
            <person name="Sisk P."/>
            <person name="Stolte C."/>
            <person name="Sykes S."/>
            <person name="Wortman J."/>
            <person name="Nusbaum C."/>
            <person name="Birren B."/>
        </authorList>
    </citation>
    <scope>NUCLEOTIDE SEQUENCE [LARGE SCALE GENOMIC DNA]</scope>
    <source>
        <strain evidence="9">54006</strain>
    </source>
</reference>
<evidence type="ECO:0000256" key="3">
    <source>
        <dbReference type="ARBA" id="ARBA00023242"/>
    </source>
</evidence>
<protein>
    <recommendedName>
        <fullName evidence="10">Homeobox domain-containing protein</fullName>
    </recommendedName>
</protein>
<dbReference type="SMART" id="SM00389">
    <property type="entry name" value="HOX"/>
    <property type="match status" value="1"/>
</dbReference>
<evidence type="ECO:0000313" key="9">
    <source>
        <dbReference type="EMBL" id="EXL94592.1"/>
    </source>
</evidence>
<dbReference type="GO" id="GO:0006355">
    <property type="term" value="P:regulation of DNA-templated transcription"/>
    <property type="evidence" value="ECO:0007669"/>
    <property type="project" value="InterPro"/>
</dbReference>
<feature type="compositionally biased region" description="Low complexity" evidence="6">
    <location>
        <begin position="266"/>
        <end position="286"/>
    </location>
</feature>
<evidence type="ECO:0000256" key="5">
    <source>
        <dbReference type="PROSITE-ProRule" id="PRU00108"/>
    </source>
</evidence>
<dbReference type="SUPFAM" id="SSF46689">
    <property type="entry name" value="Homeodomain-like"/>
    <property type="match status" value="1"/>
</dbReference>
<evidence type="ECO:0000256" key="6">
    <source>
        <dbReference type="SAM" id="MobiDB-lite"/>
    </source>
</evidence>
<feature type="region of interest" description="Disordered" evidence="6">
    <location>
        <begin position="217"/>
        <end position="348"/>
    </location>
</feature>
<dbReference type="InterPro" id="IPR036770">
    <property type="entry name" value="Ankyrin_rpt-contain_sf"/>
</dbReference>
<name>X0J0A7_FUSO5</name>
<evidence type="ECO:0008006" key="10">
    <source>
        <dbReference type="Google" id="ProtNLM"/>
    </source>
</evidence>
<keyword evidence="4" id="KW-0479">Metal-binding</keyword>
<keyword evidence="4" id="KW-0863">Zinc-finger</keyword>
<dbReference type="VEuPathDB" id="FungiDB:FOIG_12787"/>
<evidence type="ECO:0000256" key="1">
    <source>
        <dbReference type="ARBA" id="ARBA00023125"/>
    </source>
</evidence>
<dbReference type="SMART" id="SM00248">
    <property type="entry name" value="ANK"/>
    <property type="match status" value="3"/>
</dbReference>
<gene>
    <name evidence="9" type="ORF">FOIG_12787</name>
</gene>
<dbReference type="PROSITE" id="PS00028">
    <property type="entry name" value="ZINC_FINGER_C2H2_1"/>
    <property type="match status" value="1"/>
</dbReference>
<accession>X0J0A7</accession>
<dbReference type="Pfam" id="PF05920">
    <property type="entry name" value="Homeobox_KN"/>
    <property type="match status" value="1"/>
</dbReference>
<keyword evidence="4" id="KW-0862">Zinc</keyword>
<keyword evidence="2 5" id="KW-0371">Homeobox</keyword>
<evidence type="ECO:0000259" key="7">
    <source>
        <dbReference type="PROSITE" id="PS50071"/>
    </source>
</evidence>
<dbReference type="GeneID" id="42037962"/>
<feature type="compositionally biased region" description="Polar residues" evidence="6">
    <location>
        <begin position="308"/>
        <end position="331"/>
    </location>
</feature>
<reference evidence="9" key="2">
    <citation type="submission" date="2012-05" db="EMBL/GenBank/DDBJ databases">
        <title>The Genome Annotation of Fusarium oxysporum II5.</title>
        <authorList>
            <consortium name="The Broad Institute Genomics Platform"/>
            <person name="Ma L.-J."/>
            <person name="Corby-Kistler H."/>
            <person name="Broz K."/>
            <person name="Gale L.R."/>
            <person name="Jonkers W."/>
            <person name="O'Donnell K."/>
            <person name="Ploetz R."/>
            <person name="Steinberg C."/>
            <person name="Schwartz D.C."/>
            <person name="VanEtten H."/>
            <person name="Zhou S."/>
            <person name="Young S.K."/>
            <person name="Zeng Q."/>
            <person name="Gargeya S."/>
            <person name="Fitzgerald M."/>
            <person name="Abouelleil A."/>
            <person name="Alvarado L."/>
            <person name="Chapman S.B."/>
            <person name="Gainer-Dewar J."/>
            <person name="Goldberg J."/>
            <person name="Griggs A."/>
            <person name="Gujja S."/>
            <person name="Hansen M."/>
            <person name="Howarth C."/>
            <person name="Imamovic A."/>
            <person name="Ireland A."/>
            <person name="Larimer J."/>
            <person name="McCowan C."/>
            <person name="Murphy C."/>
            <person name="Pearson M."/>
            <person name="Poon T.W."/>
            <person name="Priest M."/>
            <person name="Roberts A."/>
            <person name="Saif S."/>
            <person name="Shea T."/>
            <person name="Sykes S."/>
            <person name="Wortman J."/>
            <person name="Nusbaum C."/>
            <person name="Birren B."/>
        </authorList>
    </citation>
    <scope>NUCLEOTIDE SEQUENCE</scope>
    <source>
        <strain evidence="9">54006</strain>
    </source>
</reference>
<dbReference type="Proteomes" id="UP000030685">
    <property type="component" value="Unassembled WGS sequence"/>
</dbReference>
<feature type="compositionally biased region" description="Polar residues" evidence="6">
    <location>
        <begin position="726"/>
        <end position="739"/>
    </location>
</feature>
<dbReference type="Gene3D" id="1.10.10.60">
    <property type="entry name" value="Homeodomain-like"/>
    <property type="match status" value="1"/>
</dbReference>
<dbReference type="SUPFAM" id="SSF48403">
    <property type="entry name" value="Ankyrin repeat"/>
    <property type="match status" value="1"/>
</dbReference>
<organism evidence="9">
    <name type="scientific">Fusarium odoratissimum (strain NRRL 54006)</name>
    <dbReference type="NCBI Taxonomy" id="1089451"/>
    <lineage>
        <taxon>Eukaryota</taxon>
        <taxon>Fungi</taxon>
        <taxon>Dikarya</taxon>
        <taxon>Ascomycota</taxon>
        <taxon>Pezizomycotina</taxon>
        <taxon>Sordariomycetes</taxon>
        <taxon>Hypocreomycetidae</taxon>
        <taxon>Hypocreales</taxon>
        <taxon>Nectriaceae</taxon>
        <taxon>Fusarium</taxon>
        <taxon>Fusarium oxysporum species complex</taxon>
        <taxon>Fusarium oxysporum f. sp. cubense (strain race 4)</taxon>
    </lineage>
</organism>
<sequence>MDPVGVEAEEQQDFDSFCIAPEVLSNTSYTDISASQLNGATLVQDAFDDTLLESTSELPSNEPPINFFGGSASLESILHQASTNIAGWPDSNDNFEGVWMAGDHAERYGPMISSSSRSSICLNTSGSLSSNGEGLDQGPVEYQLSNLDIPGDPPQAARPVPPKAGTRFSLKTLKILQRWYSIHIDHPYPRNEEMQALQEHTDLSKTQISNWMANTRRRHKLEKNPRPSTGLSSLPPAGIPSRPATPAPSQRWSRRDTSPLQRWVDSPAESEPASIAAIAEAVASSPPRDPEMPQNHFLCDDGTDPSFVVSSTSSMGTLSGRSSTSAHSSVSGKHLFGKRRRRRKPNRRRVFLGDNVKPFECTFCTETFQKKHDWERHEKTIHLRLERWLCSPNGSRAVNPQTELVSCVFCGEPEPSNEHIERHNPSSCQERIFNRKDHLKQHLRLVHNSQLVGWATGSWQTSISNIQSRCGICDSRMITWAERAIHLADHFKIGLGMSSWKGDWGFEKSVLGMVELAIPPYLIHTLRATPFPFQGSSGPVSSPDSAFELIALELAHFMHTYHDLTSTVPDTAAIQLEACRIILSSDVQSVDVDQIQDPGSWLRDLITSNDEIMQKARFSPIRSSKESRLAVPIVIGKKNLFDYCPFELELKNFVKAKIGSGHLDIPSRELQDEATEIIKRTGNDVILLSSDFVVGWLVELARSSSRWLRGFRMRAHLPPEDRIPNPLSNNEATSTNTDHVSTQESLQTAPELLLLHGCHKNDLAPNSSEPSYNMWPTFSCDPDLRWTPFHSKGFPSVHATNSAAGLLSYDHPSVLPLSTSNIALDGPDYELAGVKTGLYMLNDPNIHQRLARALGRWTRAMMSPANPNSHIPTDEELRHHARWITFEDEDVWHKTAADNDEWLYHFKVNVASFENLQCSLKAIGEAISRVNGNNALAQDAVEECKNSCEAELKALGTLLTDLKGLPVNPAGPFAKARSSMHKWSYPFKKKNITKLEGRLMSTNNVLKTALSALQLSILNDQSSAILALQKMIDVIQMRTENTSRVTIEQAIDFGQSRQYSQFISRPISTTAESRIDEILTHLRNAGTAQAQIARLAAYPQDLQILCDAISNVTFSQRPPSEVPVLQPVSSESRLSPGTPGFCRCVKRQELQRSAGRWGLVFFETELTKTTHHTPECPLSQIKTATQRTRSVLGVSIPNILGILTAAIGVSVSLTTGAGGFSIGQNITWAATVDENSSPSFRIIRTLCALKLWTEPSLGNEQYHMIAKSCVRRLHLCYVNRQASPVDINSNGESVIDILTSGMKGSSGPGKKAGDGVALVFRSLANFEVPVTYDRDGDLRFLSFVLESDWLLNTDMLPETMSALLSRCGESTRHDYRSVKGFDKYPQRRSILKEFPQIAQSLGFNPLSIAVLREDEEDVRFLIKRYPSLRMDVNYCGQSPVHIAVVVGNLHILSLVIEDLNPETINTMDSMQRYPIDYAVYHLLGRPKADHQQLCVSCKMVELLLDSKAILYERSLKEGLWGPCTRTKTVILQHLVQRRKELEQLAVSNLPATEIQNLGLCRGWILDRNASKVQCCLSAQSCNVPIYLKIHSEKCPAVSQETPKSVYTYILDRETAEYAFSLGFDRDTAFIDVFRRITTNVIRRSSFGWPSPRYIDWILDGGGDLASIVPVDFVPGVVNQATWAHYLMSILGYKARYYPYRLYDNALPQSVADIAFSEVLGDDCLCHCSSQGCTPLIKFLEGLGCRRRFPRTSFTLTEAIRSFVASTQALIAGEHAAQSWMPRAVLRYATFCALGLRHTCCKHANGGSCSIMDSGEVDEIHEEDSATLQQLEDLVSYFGDGYGSMTTLDTFLKDVWLPKMKEVYRETTSYNMTEEELRKAEACGVKLAIADSKPVLWCEPPKGTDSNTKVDVDEPERLTDIIPIGLDGWMKRLDEIAIDPERPAFVTPASPSTIAVAQTGVSHVT</sequence>
<dbReference type="Gene3D" id="1.25.40.20">
    <property type="entry name" value="Ankyrin repeat-containing domain"/>
    <property type="match status" value="1"/>
</dbReference>
<feature type="domain" description="C2H2-type" evidence="8">
    <location>
        <begin position="359"/>
        <end position="387"/>
    </location>
</feature>
<dbReference type="InterPro" id="IPR050224">
    <property type="entry name" value="TALE_homeobox"/>
</dbReference>
<dbReference type="CDD" id="cd00086">
    <property type="entry name" value="homeodomain"/>
    <property type="match status" value="1"/>
</dbReference>
<keyword evidence="3 5" id="KW-0539">Nucleus</keyword>
<feature type="DNA-binding region" description="Homeobox" evidence="5">
    <location>
        <begin position="161"/>
        <end position="223"/>
    </location>
</feature>
<dbReference type="Gene3D" id="3.30.160.60">
    <property type="entry name" value="Classic Zinc Finger"/>
    <property type="match status" value="1"/>
</dbReference>
<dbReference type="PROSITE" id="PS50071">
    <property type="entry name" value="HOMEOBOX_2"/>
    <property type="match status" value="1"/>
</dbReference>
<dbReference type="SMART" id="SM00355">
    <property type="entry name" value="ZnF_C2H2"/>
    <property type="match status" value="3"/>
</dbReference>
<comment type="subcellular location">
    <subcellularLocation>
        <location evidence="5">Nucleus</location>
    </subcellularLocation>
</comment>
<dbReference type="EMBL" id="JH658297">
    <property type="protein sequence ID" value="EXL94592.1"/>
    <property type="molecule type" value="Genomic_DNA"/>
</dbReference>
<feature type="compositionally biased region" description="Basic residues" evidence="6">
    <location>
        <begin position="335"/>
        <end position="348"/>
    </location>
</feature>
<dbReference type="InterPro" id="IPR009057">
    <property type="entry name" value="Homeodomain-like_sf"/>
</dbReference>
<dbReference type="InterPro" id="IPR002110">
    <property type="entry name" value="Ankyrin_rpt"/>
</dbReference>
<dbReference type="GO" id="GO:0008270">
    <property type="term" value="F:zinc ion binding"/>
    <property type="evidence" value="ECO:0007669"/>
    <property type="project" value="UniProtKB-KW"/>
</dbReference>
<dbReference type="HOGENOM" id="CLU_234544_0_0_1"/>